<keyword evidence="1" id="KW-0915">Sodium</keyword>
<accession>A0AAV6RJH2</accession>
<protein>
    <recommendedName>
        <fullName evidence="3">Transporter</fullName>
    </recommendedName>
</protein>
<dbReference type="AlphaFoldDB" id="A0AAV6RJH2"/>
<feature type="binding site" evidence="1">
    <location>
        <position position="370"/>
    </location>
    <ligand>
        <name>Na(+)</name>
        <dbReference type="ChEBI" id="CHEBI:29101"/>
        <label>1</label>
    </ligand>
</feature>
<feature type="transmembrane region" description="Helical" evidence="4">
    <location>
        <begin position="80"/>
        <end position="101"/>
    </location>
</feature>
<dbReference type="EMBL" id="JAGKHQ010000011">
    <property type="protein sequence ID" value="KAG7505646.1"/>
    <property type="molecule type" value="Genomic_DNA"/>
</dbReference>
<name>A0AAV6RJH2_SOLSE</name>
<keyword evidence="3 4" id="KW-0812">Transmembrane</keyword>
<keyword evidence="6" id="KW-1185">Reference proteome</keyword>
<reference evidence="5 6" key="1">
    <citation type="journal article" date="2021" name="Sci. Rep.">
        <title>Chromosome anchoring in Senegalese sole (Solea senegalensis) reveals sex-associated markers and genome rearrangements in flatfish.</title>
        <authorList>
            <person name="Guerrero-Cozar I."/>
            <person name="Gomez-Garrido J."/>
            <person name="Berbel C."/>
            <person name="Martinez-Blanch J.F."/>
            <person name="Alioto T."/>
            <person name="Claros M.G."/>
            <person name="Gagnaire P.A."/>
            <person name="Manchado M."/>
        </authorList>
    </citation>
    <scope>NUCLEOTIDE SEQUENCE [LARGE SCALE GENOMIC DNA]</scope>
    <source>
        <strain evidence="5">Sse05_10M</strain>
    </source>
</reference>
<dbReference type="PANTHER" id="PTHR11616:SF237">
    <property type="entry name" value="TRANSPORTER"/>
    <property type="match status" value="1"/>
</dbReference>
<dbReference type="InterPro" id="IPR000175">
    <property type="entry name" value="Na/ntran_symport"/>
</dbReference>
<keyword evidence="3" id="KW-0769">Symport</keyword>
<feature type="binding site" evidence="1">
    <location>
        <position position="30"/>
    </location>
    <ligand>
        <name>Na(+)</name>
        <dbReference type="ChEBI" id="CHEBI:29101"/>
        <label>1</label>
    </ligand>
</feature>
<dbReference type="EMBL" id="JAGKHQ010000011">
    <property type="protein sequence ID" value="KAG7505645.1"/>
    <property type="molecule type" value="Genomic_DNA"/>
</dbReference>
<dbReference type="Pfam" id="PF00209">
    <property type="entry name" value="SNF"/>
    <property type="match status" value="1"/>
</dbReference>
<evidence type="ECO:0000256" key="1">
    <source>
        <dbReference type="PIRSR" id="PIRSR600175-1"/>
    </source>
</evidence>
<feature type="binding site" evidence="1">
    <location>
        <position position="373"/>
    </location>
    <ligand>
        <name>Na(+)</name>
        <dbReference type="ChEBI" id="CHEBI:29101"/>
        <label>1</label>
    </ligand>
</feature>
<proteinExistence type="inferred from homology"/>
<feature type="transmembrane region" description="Helical" evidence="4">
    <location>
        <begin position="217"/>
        <end position="234"/>
    </location>
</feature>
<dbReference type="PROSITE" id="PS50267">
    <property type="entry name" value="NA_NEUROTRAN_SYMP_3"/>
    <property type="match status" value="1"/>
</dbReference>
<feature type="binding site" evidence="1">
    <location>
        <position position="23"/>
    </location>
    <ligand>
        <name>Na(+)</name>
        <dbReference type="ChEBI" id="CHEBI:29101"/>
        <label>1</label>
    </ligand>
</feature>
<comment type="similarity">
    <text evidence="3">Belongs to the sodium:neurotransmitter symporter (SNF) (TC 2.A.22) family.</text>
</comment>
<dbReference type="PROSITE" id="PS00754">
    <property type="entry name" value="NA_NEUROTRAN_SYMP_2"/>
    <property type="match status" value="1"/>
</dbReference>
<feature type="transmembrane region" description="Helical" evidence="4">
    <location>
        <begin position="475"/>
        <end position="497"/>
    </location>
</feature>
<dbReference type="PROSITE" id="PS00610">
    <property type="entry name" value="NA_NEUROTRAN_SYMP_1"/>
    <property type="match status" value="1"/>
</dbReference>
<dbReference type="Proteomes" id="UP000693946">
    <property type="component" value="Linkage Group LG19"/>
</dbReference>
<feature type="transmembrane region" description="Helical" evidence="4">
    <location>
        <begin position="47"/>
        <end position="68"/>
    </location>
</feature>
<dbReference type="GO" id="GO:0005332">
    <property type="term" value="F:gamma-aminobutyric acid:sodium:chloride symporter activity"/>
    <property type="evidence" value="ECO:0007669"/>
    <property type="project" value="TreeGrafter"/>
</dbReference>
<comment type="caution">
    <text evidence="5">The sequence shown here is derived from an EMBL/GenBank/DDBJ whole genome shotgun (WGS) entry which is preliminary data.</text>
</comment>
<sequence length="585" mass="65184">MQNAVEKREQWGKKREYLLAVAGNVVGLGNVWRFPYLCYKNGGGVFLLPYLFFAVLLGVPLFLLETAIGQYTQESAITCWTRICPLATGAGYAVIVIQLYAKVYCMILAWALLYLIYCFTATLPWATCSNPWNTDRCMDLTSVNWTTMHRGNQTVNFTSGDHSKSSVSEFWERGVLSMSGGIDEVGTVKWDVVLCLVACWVACYFCVWKGVHSTGKVVYITAVFPYIMLAILLVRGLTLPGAWQGVVYYLYPEPSRLADLQVWMEASSQVLFSYGVAEGSIITLGSYNKVKNNCVKDSLWLCALNSGTSFVAGFAVFSSLGFMAQAQGTTIDMVVDSGPGLAFIAFPQAVAMMPLPQLWGACFFIMLIMLGLDTVFVGLETIISSVTDIFPGVLRRPWCREIFLLLFCCVCFTIQILLTTQGGVYIFQLIDYYGCSGACLLFVCMVQSVAVGWAFGADRMCDAIEDMTGQRPWVIFKLCWCYITPLICLVCFIGSFLDFQPLKTGDYVYPDWAYYLGWSFSFSSVVFIPIWAVCKICLTKTKGSLKQRLLLLWRPVTEPDGGNLDKVNVDETEMTPMNTSVSDML</sequence>
<feature type="binding site" evidence="1">
    <location>
        <position position="305"/>
    </location>
    <ligand>
        <name>Na(+)</name>
        <dbReference type="ChEBI" id="CHEBI:29101"/>
        <label>1</label>
    </ligand>
</feature>
<feature type="disulfide bond" evidence="2">
    <location>
        <begin position="128"/>
        <end position="137"/>
    </location>
</feature>
<dbReference type="GO" id="GO:0042995">
    <property type="term" value="C:cell projection"/>
    <property type="evidence" value="ECO:0007669"/>
    <property type="project" value="TreeGrafter"/>
</dbReference>
<evidence type="ECO:0000256" key="2">
    <source>
        <dbReference type="PIRSR" id="PIRSR600175-2"/>
    </source>
</evidence>
<reference evidence="5" key="2">
    <citation type="submission" date="2021-03" db="EMBL/GenBank/DDBJ databases">
        <authorList>
            <person name="Guerrero-Cozar I."/>
            <person name="Gomez-Garrido J."/>
            <person name="Berbel C."/>
            <person name="Martinez-Blanch J.F."/>
            <person name="Alioto T."/>
            <person name="Claros M.G."/>
            <person name="Gagnaire P.A."/>
            <person name="Manchado M."/>
        </authorList>
    </citation>
    <scope>NUCLEOTIDE SEQUENCE</scope>
    <source>
        <strain evidence="5">Sse05_10M</strain>
        <tissue evidence="5">Blood</tissue>
    </source>
</reference>
<feature type="transmembrane region" description="Helical" evidence="4">
    <location>
        <begin position="517"/>
        <end position="538"/>
    </location>
</feature>
<keyword evidence="4" id="KW-1133">Transmembrane helix</keyword>
<evidence type="ECO:0000313" key="5">
    <source>
        <dbReference type="EMBL" id="KAG7505646.1"/>
    </source>
</evidence>
<keyword evidence="2" id="KW-1015">Disulfide bond</keyword>
<feature type="transmembrane region" description="Helical" evidence="4">
    <location>
        <begin position="358"/>
        <end position="377"/>
    </location>
</feature>
<evidence type="ECO:0000313" key="6">
    <source>
        <dbReference type="Proteomes" id="UP000693946"/>
    </source>
</evidence>
<feature type="binding site" evidence="1">
    <location>
        <position position="26"/>
    </location>
    <ligand>
        <name>Na(+)</name>
        <dbReference type="ChEBI" id="CHEBI:29101"/>
        <label>1</label>
    </ligand>
</feature>
<feature type="transmembrane region" description="Helical" evidence="4">
    <location>
        <begin position="398"/>
        <end position="418"/>
    </location>
</feature>
<evidence type="ECO:0000256" key="3">
    <source>
        <dbReference type="RuleBase" id="RU003732"/>
    </source>
</evidence>
<feature type="transmembrane region" description="Helical" evidence="4">
    <location>
        <begin position="192"/>
        <end position="211"/>
    </location>
</feature>
<keyword evidence="1" id="KW-0479">Metal-binding</keyword>
<dbReference type="GO" id="GO:0005886">
    <property type="term" value="C:plasma membrane"/>
    <property type="evidence" value="ECO:0007669"/>
    <property type="project" value="TreeGrafter"/>
</dbReference>
<evidence type="ECO:0000256" key="4">
    <source>
        <dbReference type="SAM" id="Phobius"/>
    </source>
</evidence>
<organism evidence="5 6">
    <name type="scientific">Solea senegalensis</name>
    <name type="common">Senegalese sole</name>
    <dbReference type="NCBI Taxonomy" id="28829"/>
    <lineage>
        <taxon>Eukaryota</taxon>
        <taxon>Metazoa</taxon>
        <taxon>Chordata</taxon>
        <taxon>Craniata</taxon>
        <taxon>Vertebrata</taxon>
        <taxon>Euteleostomi</taxon>
        <taxon>Actinopterygii</taxon>
        <taxon>Neopterygii</taxon>
        <taxon>Teleostei</taxon>
        <taxon>Neoteleostei</taxon>
        <taxon>Acanthomorphata</taxon>
        <taxon>Carangaria</taxon>
        <taxon>Pleuronectiformes</taxon>
        <taxon>Pleuronectoidei</taxon>
        <taxon>Soleidae</taxon>
        <taxon>Solea</taxon>
    </lineage>
</organism>
<feature type="transmembrane region" description="Helical" evidence="4">
    <location>
        <begin position="299"/>
        <end position="324"/>
    </location>
</feature>
<gene>
    <name evidence="5" type="ORF">JOB18_036301</name>
</gene>
<feature type="binding site" evidence="1">
    <location>
        <position position="273"/>
    </location>
    <ligand>
        <name>Na(+)</name>
        <dbReference type="ChEBI" id="CHEBI:29101"/>
        <label>1</label>
    </ligand>
</feature>
<dbReference type="GO" id="GO:0046872">
    <property type="term" value="F:metal ion binding"/>
    <property type="evidence" value="ECO:0007669"/>
    <property type="project" value="UniProtKB-KW"/>
</dbReference>
<feature type="transmembrane region" description="Helical" evidence="4">
    <location>
        <begin position="107"/>
        <end position="126"/>
    </location>
</feature>
<feature type="transmembrane region" description="Helical" evidence="4">
    <location>
        <begin position="430"/>
        <end position="455"/>
    </location>
</feature>
<dbReference type="PANTHER" id="PTHR11616">
    <property type="entry name" value="SODIUM/CHLORIDE DEPENDENT TRANSPORTER"/>
    <property type="match status" value="1"/>
</dbReference>
<keyword evidence="4" id="KW-0472">Membrane</keyword>
<keyword evidence="3" id="KW-0813">Transport</keyword>